<dbReference type="OrthoDB" id="1650at2759"/>
<feature type="domain" description="RRP4 S1" evidence="7">
    <location>
        <begin position="41"/>
        <end position="113"/>
    </location>
</feature>
<dbReference type="Proteomes" id="UP000008312">
    <property type="component" value="Unassembled WGS sequence"/>
</dbReference>
<dbReference type="InterPro" id="IPR025721">
    <property type="entry name" value="Exosome_cplx_N_dom"/>
</dbReference>
<dbReference type="GO" id="GO:0071051">
    <property type="term" value="P:poly(A)-dependent snoRNA 3'-end processing"/>
    <property type="evidence" value="ECO:0007669"/>
    <property type="project" value="TreeGrafter"/>
</dbReference>
<dbReference type="SUPFAM" id="SSF50249">
    <property type="entry name" value="Nucleic acid-binding proteins"/>
    <property type="match status" value="1"/>
</dbReference>
<comment type="subcellular location">
    <subcellularLocation>
        <location evidence="1">Nucleus</location>
    </subcellularLocation>
</comment>
<dbReference type="Pfam" id="PF14382">
    <property type="entry name" value="ECR1_N"/>
    <property type="match status" value="1"/>
</dbReference>
<dbReference type="GeneID" id="24918303"/>
<dbReference type="SUPFAM" id="SSF54791">
    <property type="entry name" value="Eukaryotic type KH-domain (KH-domain type I)"/>
    <property type="match status" value="1"/>
</dbReference>
<dbReference type="InterPro" id="IPR012340">
    <property type="entry name" value="NA-bd_OB-fold"/>
</dbReference>
<dbReference type="GO" id="GO:0071034">
    <property type="term" value="P:CUT catabolic process"/>
    <property type="evidence" value="ECO:0007669"/>
    <property type="project" value="TreeGrafter"/>
</dbReference>
<dbReference type="PANTHER" id="PTHR21321">
    <property type="entry name" value="PNAS-3 RELATED"/>
    <property type="match status" value="1"/>
</dbReference>
<evidence type="ECO:0000313" key="8">
    <source>
        <dbReference type="EMBL" id="CBK20743.2"/>
    </source>
</evidence>
<protein>
    <submittedName>
        <fullName evidence="8">Uncharacterized protein</fullName>
    </submittedName>
</protein>
<dbReference type="GO" id="GO:0071038">
    <property type="term" value="P:TRAMP-dependent tRNA surveillance pathway"/>
    <property type="evidence" value="ECO:0007669"/>
    <property type="project" value="TreeGrafter"/>
</dbReference>
<keyword evidence="4" id="KW-0694">RNA-binding</keyword>
<proteinExistence type="inferred from homology"/>
<dbReference type="InParanoid" id="D8LYT8"/>
<evidence type="ECO:0000259" key="6">
    <source>
        <dbReference type="Pfam" id="PF15985"/>
    </source>
</evidence>
<dbReference type="Gene3D" id="2.40.50.140">
    <property type="entry name" value="Nucleic acid-binding proteins"/>
    <property type="match status" value="1"/>
</dbReference>
<dbReference type="Pfam" id="PF21266">
    <property type="entry name" value="S1_RRP4"/>
    <property type="match status" value="1"/>
</dbReference>
<dbReference type="OMA" id="GPYIPEV"/>
<feature type="domain" description="Exosome complex component N-terminal" evidence="5">
    <location>
        <begin position="4"/>
        <end position="29"/>
    </location>
</feature>
<dbReference type="InterPro" id="IPR026699">
    <property type="entry name" value="Exosome_RNA_bind1/RRP40/RRP4"/>
</dbReference>
<dbReference type="Gene3D" id="2.40.50.100">
    <property type="match status" value="1"/>
</dbReference>
<dbReference type="CDD" id="cd05789">
    <property type="entry name" value="S1_Rrp4"/>
    <property type="match status" value="1"/>
</dbReference>
<evidence type="ECO:0000256" key="2">
    <source>
        <dbReference type="ARBA" id="ARBA00009155"/>
    </source>
</evidence>
<accession>D8LYT8</accession>
<dbReference type="Pfam" id="PF15985">
    <property type="entry name" value="KH_6"/>
    <property type="match status" value="1"/>
</dbReference>
<dbReference type="InterPro" id="IPR036612">
    <property type="entry name" value="KH_dom_type_1_sf"/>
</dbReference>
<dbReference type="PANTHER" id="PTHR21321:SF4">
    <property type="entry name" value="EXOSOME COMPLEX COMPONENT RRP4"/>
    <property type="match status" value="1"/>
</dbReference>
<dbReference type="GO" id="GO:0003723">
    <property type="term" value="F:RNA binding"/>
    <property type="evidence" value="ECO:0007669"/>
    <property type="project" value="UniProtKB-KW"/>
</dbReference>
<organism evidence="8">
    <name type="scientific">Blastocystis hominis</name>
    <dbReference type="NCBI Taxonomy" id="12968"/>
    <lineage>
        <taxon>Eukaryota</taxon>
        <taxon>Sar</taxon>
        <taxon>Stramenopiles</taxon>
        <taxon>Bigyra</taxon>
        <taxon>Opalozoa</taxon>
        <taxon>Opalinata</taxon>
        <taxon>Blastocystidae</taxon>
        <taxon>Blastocystis</taxon>
    </lineage>
</organism>
<evidence type="ECO:0000259" key="5">
    <source>
        <dbReference type="Pfam" id="PF14382"/>
    </source>
</evidence>
<dbReference type="GO" id="GO:0034475">
    <property type="term" value="P:U4 snRNA 3'-end processing"/>
    <property type="evidence" value="ECO:0007669"/>
    <property type="project" value="TreeGrafter"/>
</dbReference>
<evidence type="ECO:0000256" key="1">
    <source>
        <dbReference type="ARBA" id="ARBA00004123"/>
    </source>
</evidence>
<dbReference type="RefSeq" id="XP_012894791.1">
    <property type="nucleotide sequence ID" value="XM_013039337.1"/>
</dbReference>
<dbReference type="InterPro" id="IPR048565">
    <property type="entry name" value="S1_RRP4"/>
</dbReference>
<dbReference type="GO" id="GO:0071035">
    <property type="term" value="P:nuclear polyadenylation-dependent rRNA catabolic process"/>
    <property type="evidence" value="ECO:0007669"/>
    <property type="project" value="TreeGrafter"/>
</dbReference>
<keyword evidence="9" id="KW-1185">Reference proteome</keyword>
<dbReference type="InterPro" id="IPR004088">
    <property type="entry name" value="KH_dom_type_1"/>
</dbReference>
<name>D8LYT8_BLAHO</name>
<keyword evidence="3" id="KW-0271">Exosome</keyword>
<dbReference type="AlphaFoldDB" id="D8LYT8"/>
<dbReference type="EMBL" id="FN668639">
    <property type="protein sequence ID" value="CBK20743.2"/>
    <property type="molecule type" value="Genomic_DNA"/>
</dbReference>
<feature type="domain" description="K Homology" evidence="6">
    <location>
        <begin position="135"/>
        <end position="172"/>
    </location>
</feature>
<evidence type="ECO:0000313" key="9">
    <source>
        <dbReference type="Proteomes" id="UP000008312"/>
    </source>
</evidence>
<dbReference type="GO" id="GO:0000176">
    <property type="term" value="C:nuclear exosome (RNase complex)"/>
    <property type="evidence" value="ECO:0007669"/>
    <property type="project" value="TreeGrafter"/>
</dbReference>
<evidence type="ECO:0000256" key="3">
    <source>
        <dbReference type="ARBA" id="ARBA00022835"/>
    </source>
</evidence>
<evidence type="ECO:0000259" key="7">
    <source>
        <dbReference type="Pfam" id="PF21266"/>
    </source>
</evidence>
<comment type="similarity">
    <text evidence="2">Belongs to the RRP4 family.</text>
</comment>
<reference evidence="8" key="1">
    <citation type="submission" date="2010-02" db="EMBL/GenBank/DDBJ databases">
        <title>Sequencing and annotation of the Blastocystis hominis genome.</title>
        <authorList>
            <person name="Wincker P."/>
        </authorList>
    </citation>
    <scope>NUCLEOTIDE SEQUENCE</scope>
    <source>
        <strain evidence="8">Singapore isolate B</strain>
    </source>
</reference>
<dbReference type="SUPFAM" id="SSF110324">
    <property type="entry name" value="Ribosomal L27 protein-like"/>
    <property type="match status" value="1"/>
</dbReference>
<dbReference type="GO" id="GO:0000467">
    <property type="term" value="P:exonucleolytic trimming to generate mature 3'-end of 5.8S rRNA from tricistronic rRNA transcript (SSU-rRNA, 5.8S rRNA, LSU-rRNA)"/>
    <property type="evidence" value="ECO:0007669"/>
    <property type="project" value="TreeGrafter"/>
</dbReference>
<sequence>METHFLRGHGVYVKDGKMIASVCGVVERVNKLISVRSLKSRYIPKIGDVVVARVLGIVGSSWDMDIASYQNSVLSINSILLPGGEHRRRNDADVLQMRSIFVPNDIISAEVQQINRQGESYLHTRSPKYGKLSSGVLVSVPCVLIKRLNQHFVNLPCGVGCIIGNNGYIWVTDKLRRIRSNRRCSRRIR</sequence>
<gene>
    <name evidence="8" type="ORF">GSBLH_T00001020001</name>
</gene>
<dbReference type="GO" id="GO:0000177">
    <property type="term" value="C:cytoplasmic exosome (RNase complex)"/>
    <property type="evidence" value="ECO:0007669"/>
    <property type="project" value="TreeGrafter"/>
</dbReference>
<dbReference type="FunCoup" id="D8LYT8">
    <property type="interactions" value="471"/>
</dbReference>
<evidence type="ECO:0000256" key="4">
    <source>
        <dbReference type="ARBA" id="ARBA00022884"/>
    </source>
</evidence>